<feature type="non-terminal residue" evidence="3">
    <location>
        <position position="1"/>
    </location>
</feature>
<dbReference type="PROSITE" id="PS50297">
    <property type="entry name" value="ANK_REP_REGION"/>
    <property type="match status" value="1"/>
</dbReference>
<evidence type="ECO:0000313" key="3">
    <source>
        <dbReference type="EMBL" id="MBN3317327.1"/>
    </source>
</evidence>
<feature type="repeat" description="ANK" evidence="1">
    <location>
        <begin position="30"/>
        <end position="58"/>
    </location>
</feature>
<sequence>MLLLDPDSQLDCRGGLVQAGSAVNCAGDPCGQSPLHLAASGGDAFCLLWLLQTGGDANQQFVHQRRADGRGAGVGQRLQRLCQVSGGCEEQPEPERESAGPHRAPGAPQGGAETRRRGQRAGREEEGQGLVKHLAPTARSKSARPVSSPRAFTCEGGANRANRRRLHTASVQTVQQVSRGAGLR</sequence>
<dbReference type="EMBL" id="JAAWVO010034449">
    <property type="protein sequence ID" value="MBN3317327.1"/>
    <property type="molecule type" value="Genomic_DNA"/>
</dbReference>
<dbReference type="SUPFAM" id="SSF48403">
    <property type="entry name" value="Ankyrin repeat"/>
    <property type="match status" value="1"/>
</dbReference>
<dbReference type="AlphaFoldDB" id="A0A8J7NPT6"/>
<dbReference type="InterPro" id="IPR002110">
    <property type="entry name" value="Ankyrin_rpt"/>
</dbReference>
<gene>
    <name evidence="3" type="primary">Ankrd37</name>
    <name evidence="3" type="ORF">GTO95_0015435</name>
</gene>
<feature type="compositionally biased region" description="Polar residues" evidence="2">
    <location>
        <begin position="169"/>
        <end position="178"/>
    </location>
</feature>
<dbReference type="Gene3D" id="1.25.40.20">
    <property type="entry name" value="Ankyrin repeat-containing domain"/>
    <property type="match status" value="1"/>
</dbReference>
<feature type="non-terminal residue" evidence="3">
    <location>
        <position position="184"/>
    </location>
</feature>
<organism evidence="3 4">
    <name type="scientific">Atractosteus spatula</name>
    <name type="common">Alligator gar</name>
    <name type="synonym">Lepisosteus spatula</name>
    <dbReference type="NCBI Taxonomy" id="7917"/>
    <lineage>
        <taxon>Eukaryota</taxon>
        <taxon>Metazoa</taxon>
        <taxon>Chordata</taxon>
        <taxon>Craniata</taxon>
        <taxon>Vertebrata</taxon>
        <taxon>Euteleostomi</taxon>
        <taxon>Actinopterygii</taxon>
        <taxon>Neopterygii</taxon>
        <taxon>Holostei</taxon>
        <taxon>Semionotiformes</taxon>
        <taxon>Lepisosteidae</taxon>
        <taxon>Atractosteus</taxon>
    </lineage>
</organism>
<feature type="region of interest" description="Disordered" evidence="2">
    <location>
        <begin position="85"/>
        <end position="184"/>
    </location>
</feature>
<evidence type="ECO:0000256" key="2">
    <source>
        <dbReference type="SAM" id="MobiDB-lite"/>
    </source>
</evidence>
<evidence type="ECO:0000313" key="4">
    <source>
        <dbReference type="Proteomes" id="UP000736164"/>
    </source>
</evidence>
<reference evidence="3" key="1">
    <citation type="journal article" date="2021" name="Cell">
        <title>Tracing the genetic footprints of vertebrate landing in non-teleost ray-finned fishes.</title>
        <authorList>
            <person name="Bi X."/>
            <person name="Wang K."/>
            <person name="Yang L."/>
            <person name="Pan H."/>
            <person name="Jiang H."/>
            <person name="Wei Q."/>
            <person name="Fang M."/>
            <person name="Yu H."/>
            <person name="Zhu C."/>
            <person name="Cai Y."/>
            <person name="He Y."/>
            <person name="Gan X."/>
            <person name="Zeng H."/>
            <person name="Yu D."/>
            <person name="Zhu Y."/>
            <person name="Jiang H."/>
            <person name="Qiu Q."/>
            <person name="Yang H."/>
            <person name="Zhang Y.E."/>
            <person name="Wang W."/>
            <person name="Zhu M."/>
            <person name="He S."/>
            <person name="Zhang G."/>
        </authorList>
    </citation>
    <scope>NUCLEOTIDE SEQUENCE</scope>
    <source>
        <strain evidence="3">Allg_001</strain>
    </source>
</reference>
<feature type="compositionally biased region" description="Basic and acidic residues" evidence="2">
    <location>
        <begin position="113"/>
        <end position="126"/>
    </location>
</feature>
<keyword evidence="1" id="KW-0040">ANK repeat</keyword>
<dbReference type="InterPro" id="IPR036770">
    <property type="entry name" value="Ankyrin_rpt-contain_sf"/>
</dbReference>
<dbReference type="Proteomes" id="UP000736164">
    <property type="component" value="Unassembled WGS sequence"/>
</dbReference>
<evidence type="ECO:0000256" key="1">
    <source>
        <dbReference type="PROSITE-ProRule" id="PRU00023"/>
    </source>
</evidence>
<dbReference type="Pfam" id="PF00023">
    <property type="entry name" value="Ank"/>
    <property type="match status" value="1"/>
</dbReference>
<accession>A0A8J7NPT6</accession>
<proteinExistence type="predicted"/>
<name>A0A8J7NPT6_ATRSP</name>
<comment type="caution">
    <text evidence="3">The sequence shown here is derived from an EMBL/GenBank/DDBJ whole genome shotgun (WGS) entry which is preliminary data.</text>
</comment>
<protein>
    <submittedName>
        <fullName evidence="3">ANR37 protein</fullName>
    </submittedName>
</protein>
<keyword evidence="4" id="KW-1185">Reference proteome</keyword>
<dbReference type="PROSITE" id="PS50088">
    <property type="entry name" value="ANK_REPEAT"/>
    <property type="match status" value="1"/>
</dbReference>